<evidence type="ECO:0000256" key="1">
    <source>
        <dbReference type="SAM" id="MobiDB-lite"/>
    </source>
</evidence>
<evidence type="ECO:0000313" key="3">
    <source>
        <dbReference type="Proteomes" id="UP000784294"/>
    </source>
</evidence>
<reference evidence="2" key="1">
    <citation type="submission" date="2018-11" db="EMBL/GenBank/DDBJ databases">
        <authorList>
            <consortium name="Pathogen Informatics"/>
        </authorList>
    </citation>
    <scope>NUCLEOTIDE SEQUENCE</scope>
</reference>
<gene>
    <name evidence="2" type="ORF">PXEA_LOCUS31362</name>
</gene>
<feature type="region of interest" description="Disordered" evidence="1">
    <location>
        <begin position="150"/>
        <end position="170"/>
    </location>
</feature>
<feature type="compositionally biased region" description="Low complexity" evidence="1">
    <location>
        <begin position="156"/>
        <end position="167"/>
    </location>
</feature>
<organism evidence="2 3">
    <name type="scientific">Protopolystoma xenopodis</name>
    <dbReference type="NCBI Taxonomy" id="117903"/>
    <lineage>
        <taxon>Eukaryota</taxon>
        <taxon>Metazoa</taxon>
        <taxon>Spiralia</taxon>
        <taxon>Lophotrochozoa</taxon>
        <taxon>Platyhelminthes</taxon>
        <taxon>Monogenea</taxon>
        <taxon>Polyopisthocotylea</taxon>
        <taxon>Polystomatidea</taxon>
        <taxon>Polystomatidae</taxon>
        <taxon>Protopolystoma</taxon>
    </lineage>
</organism>
<proteinExistence type="predicted"/>
<sequence length="387" mass="42331">MPFTIRPIDFLYVLGSDIESYQPISTSLPPLLSSDHPLVDCLRHTLALSATFDQSLATPVSDPYVLAILHDTWCPGLDLLLAWIQVPSPNSGSTDAILSANSRPTDGPASGVDIDHVDAAHRLASMLHDLWDQLFEPYISEQSMLQNKRVSTRLYSSQPQPQTQNPSLVSFPSSNLSDIQYQSSLNEAAFSASTTSAVYRQALDQPASWLIRLRTTAWLPVIRSLSCGIPKPILMPPYGPTLSMIEPQHSSEPVLCTTNMDTATRTASTDEPCHPQFGHVYAPSAFVSILFCPTMSHIGSTELTNQGDSLKSRTMVAPKRQALLSTSFGTPNSEGLQDVEPILPVLTNLAELMECACSFWSVGPYILRSPPYRSFMDALVSLSIYTS</sequence>
<evidence type="ECO:0000313" key="2">
    <source>
        <dbReference type="EMBL" id="VEL37922.1"/>
    </source>
</evidence>
<dbReference type="AlphaFoldDB" id="A0A448XJ47"/>
<dbReference type="Proteomes" id="UP000784294">
    <property type="component" value="Unassembled WGS sequence"/>
</dbReference>
<comment type="caution">
    <text evidence="2">The sequence shown here is derived from an EMBL/GenBank/DDBJ whole genome shotgun (WGS) entry which is preliminary data.</text>
</comment>
<name>A0A448XJ47_9PLAT</name>
<accession>A0A448XJ47</accession>
<dbReference type="EMBL" id="CAAALY010256361">
    <property type="protein sequence ID" value="VEL37922.1"/>
    <property type="molecule type" value="Genomic_DNA"/>
</dbReference>
<keyword evidence="3" id="KW-1185">Reference proteome</keyword>
<protein>
    <submittedName>
        <fullName evidence="2">Uncharacterized protein</fullName>
    </submittedName>
</protein>